<name>A0A0K2T2N0_LEPSM</name>
<comment type="similarity">
    <text evidence="1">Belongs to the prickle / espinas / testin family.</text>
</comment>
<dbReference type="InterPro" id="IPR001781">
    <property type="entry name" value="Znf_LIM"/>
</dbReference>
<keyword evidence="4 6" id="KW-0862">Zinc</keyword>
<feature type="region of interest" description="Disordered" evidence="7">
    <location>
        <begin position="87"/>
        <end position="148"/>
    </location>
</feature>
<dbReference type="InterPro" id="IPR033725">
    <property type="entry name" value="LIM1_prickle"/>
</dbReference>
<dbReference type="PANTHER" id="PTHR24211:SF20">
    <property type="entry name" value="PROTEIN ESPINAS-RELATED"/>
    <property type="match status" value="1"/>
</dbReference>
<feature type="compositionally biased region" description="Polar residues" evidence="7">
    <location>
        <begin position="863"/>
        <end position="876"/>
    </location>
</feature>
<sequence length="1052" mass="116431">MISKKRDRQGGVTNIMKQDGAPLMCKQWWKVCFVYGDQTKYYRQLYGKKRSLTTLTDQKSCPNHFVSHEQKVCRSCKCPREEHTGDLMSAGGSLAHPPEISPASSSGSTTTTTTGGHPSSSDRCSNGSRAHPSDFSSVRQSHSDDDSGCALEEYTWVPPGLKPDQVHLYFSTLPEDKVPYVNSVGEKYRIKQLLHQLPPHDNEVRYCNNLSEEEKKELRLFSAQRKRESLGRGTVKQMPITLQNPSKCDNCTESIGGGDISVIASRAGLNRFWHPNCFTCTVCNELLVDLIYFYKDGKLYCGRHNAETMKPRCSACDEIILSDECTEAEGRAWHMKHFACFECDRQLGGQRYIMREGRPYCLQCFDCMFAEYCDACGETIGVDQGQMTHEGQHWHATNECFCCHSCRITLLGRPFLPRRGLIYCSIACSKGEINTSELKSHSKSLSTIESNPPMYDNVKKPRPLNETSDLSLSEQSSFSTSPTFERKLPSEERGSSAGSFVWKPGSRVGKGSSILNSDSSDRSDTPISSVSRSNRNSALFPTQFGSYAVHNHPISSKDSTANIVPSSGSRTIKDSSQGDASFRNSLGSSLPPKSPSLLQKDQNYDRYGSLGRKESLGRYKKYQPSNSSSIAGLSMGSPRMIAKNSSKMHGNSQLYNIPPPPVPRSPKMGRKALQQKLPGLQPVTSVHQILKPTTTSSEVSLQAGESVLNSPPQQYNSEMVPRSKVESNRRALEKNLEKLISEKGIEVITSEMSPEQIERLLQQTTLNNSLPQQRKQPHQSSSDDEDLRQRFNKNLDPQENNPPPQQLKSNLNRPKDNAGEKNGSAKNLSVRFDTSQISPGMGRRSQSSSGRHHLEESQRRRQPSLTEPTFSKSNSFAGKASLGEYTNSKDDAYCSTCSDSSSDSDDDPYAYELPPRRAYGGVRISYVPNDRLARANMVRHSHRRHPTSGSFSRPNYPSPPPPPQHVASISQPPHLHQRQQSLRAASLQPQHLQPSSPPQQQNSFPSHAHAHQGSLVGSAVGNSVLDGHRAIAAAAAAAPGNLGDKDKNCIIS</sequence>
<dbReference type="FunFam" id="2.10.110.10:FF:000035">
    <property type="entry name" value="prickle-like protein 2 isoform X1"/>
    <property type="match status" value="1"/>
</dbReference>
<protein>
    <submittedName>
        <fullName evidence="10">PRICKLE</fullName>
    </submittedName>
    <submittedName>
        <fullName evidence="11">Putative LOC100900085 [Metaseiulus occidentalis]</fullName>
    </submittedName>
</protein>
<feature type="compositionally biased region" description="Low complexity" evidence="7">
    <location>
        <begin position="585"/>
        <end position="598"/>
    </location>
</feature>
<proteinExistence type="inferred from homology"/>
<evidence type="ECO:0000256" key="6">
    <source>
        <dbReference type="PROSITE-ProRule" id="PRU00125"/>
    </source>
</evidence>
<dbReference type="InterPro" id="IPR033723">
    <property type="entry name" value="PET_prickle"/>
</dbReference>
<keyword evidence="12" id="KW-1185">Reference proteome</keyword>
<dbReference type="OrthoDB" id="10069167at2759"/>
<feature type="region of interest" description="Disordered" evidence="7">
    <location>
        <begin position="439"/>
        <end position="534"/>
    </location>
</feature>
<accession>A0A0K2T2N0</accession>
<evidence type="ECO:0000256" key="7">
    <source>
        <dbReference type="SAM" id="MobiDB-lite"/>
    </source>
</evidence>
<keyword evidence="5 6" id="KW-0440">LIM domain</keyword>
<dbReference type="EMBL" id="HG994585">
    <property type="protein sequence ID" value="CAF2983613.1"/>
    <property type="molecule type" value="Genomic_DNA"/>
</dbReference>
<reference evidence="11" key="1">
    <citation type="submission" date="2014-05" db="EMBL/GenBank/DDBJ databases">
        <authorList>
            <person name="Chronopoulou M."/>
        </authorList>
    </citation>
    <scope>NUCLEOTIDE SEQUENCE</scope>
    <source>
        <tissue evidence="11">Whole organism</tissue>
    </source>
</reference>
<evidence type="ECO:0000256" key="4">
    <source>
        <dbReference type="ARBA" id="ARBA00022833"/>
    </source>
</evidence>
<feature type="region of interest" description="Disordered" evidence="7">
    <location>
        <begin position="938"/>
        <end position="1011"/>
    </location>
</feature>
<evidence type="ECO:0000313" key="12">
    <source>
        <dbReference type="Proteomes" id="UP000675881"/>
    </source>
</evidence>
<evidence type="ECO:0000256" key="3">
    <source>
        <dbReference type="ARBA" id="ARBA00022737"/>
    </source>
</evidence>
<evidence type="ECO:0000313" key="10">
    <source>
        <dbReference type="EMBL" id="CAF2983613.1"/>
    </source>
</evidence>
<dbReference type="Gene3D" id="2.10.110.10">
    <property type="entry name" value="Cysteine Rich Protein"/>
    <property type="match status" value="3"/>
</dbReference>
<feature type="compositionally biased region" description="Polar residues" evidence="7">
    <location>
        <begin position="707"/>
        <end position="717"/>
    </location>
</feature>
<evidence type="ECO:0000259" key="8">
    <source>
        <dbReference type="PROSITE" id="PS50023"/>
    </source>
</evidence>
<feature type="region of interest" description="Disordered" evidence="7">
    <location>
        <begin position="706"/>
        <end position="728"/>
    </location>
</feature>
<feature type="compositionally biased region" description="Low complexity" evidence="7">
    <location>
        <begin position="838"/>
        <end position="849"/>
    </location>
</feature>
<feature type="region of interest" description="Disordered" evidence="7">
    <location>
        <begin position="793"/>
        <end position="914"/>
    </location>
</feature>
<dbReference type="InterPro" id="IPR047120">
    <property type="entry name" value="Pk/Esn/Tes"/>
</dbReference>
<feature type="compositionally biased region" description="Low complexity" evidence="7">
    <location>
        <begin position="101"/>
        <end position="121"/>
    </location>
</feature>
<keyword evidence="3" id="KW-0677">Repeat</keyword>
<feature type="compositionally biased region" description="Low complexity" evidence="7">
    <location>
        <begin position="986"/>
        <end position="1007"/>
    </location>
</feature>
<dbReference type="AlphaFoldDB" id="A0A0K2T2N0"/>
<evidence type="ECO:0000256" key="2">
    <source>
        <dbReference type="ARBA" id="ARBA00022723"/>
    </source>
</evidence>
<feature type="domain" description="PET" evidence="9">
    <location>
        <begin position="135"/>
        <end position="243"/>
    </location>
</feature>
<dbReference type="InterPro" id="IPR033727">
    <property type="entry name" value="LIM3_prickle"/>
</dbReference>
<feature type="compositionally biased region" description="Polar residues" evidence="7">
    <location>
        <begin position="525"/>
        <end position="534"/>
    </location>
</feature>
<dbReference type="SMART" id="SM00132">
    <property type="entry name" value="LIM"/>
    <property type="match status" value="3"/>
</dbReference>
<feature type="domain" description="LIM zinc-binding" evidence="8">
    <location>
        <begin position="246"/>
        <end position="310"/>
    </location>
</feature>
<dbReference type="CDD" id="cd09415">
    <property type="entry name" value="LIM1_Prickle"/>
    <property type="match status" value="1"/>
</dbReference>
<evidence type="ECO:0000313" key="11">
    <source>
        <dbReference type="EMBL" id="CDW19696.1"/>
    </source>
</evidence>
<feature type="compositionally biased region" description="Polar residues" evidence="7">
    <location>
        <begin position="122"/>
        <end position="140"/>
    </location>
</feature>
<reference evidence="10" key="2">
    <citation type="submission" date="2021-02" db="EMBL/GenBank/DDBJ databases">
        <authorList>
            <person name="Bekaert M."/>
        </authorList>
    </citation>
    <scope>NUCLEOTIDE SEQUENCE</scope>
    <source>
        <strain evidence="10">IoA-00</strain>
    </source>
</reference>
<dbReference type="FunFam" id="2.10.110.10:FF:000005">
    <property type="entry name" value="Testin isoform 1"/>
    <property type="match status" value="1"/>
</dbReference>
<dbReference type="SUPFAM" id="SSF57716">
    <property type="entry name" value="Glucocorticoid receptor-like (DNA-binding domain)"/>
    <property type="match status" value="2"/>
</dbReference>
<feature type="compositionally biased region" description="Low complexity" evidence="7">
    <location>
        <begin position="466"/>
        <end position="483"/>
    </location>
</feature>
<dbReference type="Pfam" id="PF00412">
    <property type="entry name" value="LIM"/>
    <property type="match status" value="2"/>
</dbReference>
<dbReference type="Pfam" id="PF06297">
    <property type="entry name" value="PET"/>
    <property type="match status" value="1"/>
</dbReference>
<dbReference type="PROSITE" id="PS51303">
    <property type="entry name" value="PET"/>
    <property type="match status" value="1"/>
</dbReference>
<dbReference type="InterPro" id="IPR010442">
    <property type="entry name" value="PET_domain"/>
</dbReference>
<feature type="domain" description="LIM zinc-binding" evidence="8">
    <location>
        <begin position="311"/>
        <end position="371"/>
    </location>
</feature>
<feature type="compositionally biased region" description="Basic and acidic residues" evidence="7">
    <location>
        <begin position="484"/>
        <end position="494"/>
    </location>
</feature>
<evidence type="ECO:0000259" key="9">
    <source>
        <dbReference type="PROSITE" id="PS51303"/>
    </source>
</evidence>
<evidence type="ECO:0000256" key="1">
    <source>
        <dbReference type="ARBA" id="ARBA00008268"/>
    </source>
</evidence>
<dbReference type="CDD" id="cd09420">
    <property type="entry name" value="LIM3_Prickle"/>
    <property type="match status" value="1"/>
</dbReference>
<dbReference type="PANTHER" id="PTHR24211">
    <property type="entry name" value="LIM DOMAIN-CONTAINING PROTEIN"/>
    <property type="match status" value="1"/>
</dbReference>
<dbReference type="CDD" id="cd09418">
    <property type="entry name" value="LIM2_Prickle"/>
    <property type="match status" value="1"/>
</dbReference>
<keyword evidence="2 6" id="KW-0479">Metal-binding</keyword>
<evidence type="ECO:0000256" key="5">
    <source>
        <dbReference type="ARBA" id="ARBA00023038"/>
    </source>
</evidence>
<gene>
    <name evidence="10" type="ORF">LSAA_11522</name>
</gene>
<feature type="compositionally biased region" description="Polar residues" evidence="7">
    <location>
        <begin position="553"/>
        <end position="584"/>
    </location>
</feature>
<dbReference type="InterPro" id="IPR033726">
    <property type="entry name" value="LIM2_prickle"/>
</dbReference>
<organism evidence="11">
    <name type="scientific">Lepeophtheirus salmonis</name>
    <name type="common">Salmon louse</name>
    <name type="synonym">Caligus salmonis</name>
    <dbReference type="NCBI Taxonomy" id="72036"/>
    <lineage>
        <taxon>Eukaryota</taxon>
        <taxon>Metazoa</taxon>
        <taxon>Ecdysozoa</taxon>
        <taxon>Arthropoda</taxon>
        <taxon>Crustacea</taxon>
        <taxon>Multicrustacea</taxon>
        <taxon>Hexanauplia</taxon>
        <taxon>Copepoda</taxon>
        <taxon>Siphonostomatoida</taxon>
        <taxon>Caligidae</taxon>
        <taxon>Lepeophtheirus</taxon>
    </lineage>
</organism>
<feature type="region of interest" description="Disordered" evidence="7">
    <location>
        <begin position="551"/>
        <end position="651"/>
    </location>
</feature>
<dbReference type="CDD" id="cd09827">
    <property type="entry name" value="PET_Prickle"/>
    <property type="match status" value="1"/>
</dbReference>
<dbReference type="PROSITE" id="PS00478">
    <property type="entry name" value="LIM_DOMAIN_1"/>
    <property type="match status" value="1"/>
</dbReference>
<dbReference type="PROSITE" id="PS50023">
    <property type="entry name" value="LIM_DOMAIN_2"/>
    <property type="match status" value="2"/>
</dbReference>
<dbReference type="EMBL" id="HACA01002335">
    <property type="protein sequence ID" value="CDW19696.1"/>
    <property type="molecule type" value="Transcribed_RNA"/>
</dbReference>
<dbReference type="GO" id="GO:0008270">
    <property type="term" value="F:zinc ion binding"/>
    <property type="evidence" value="ECO:0007669"/>
    <property type="project" value="InterPro"/>
</dbReference>
<feature type="compositionally biased region" description="Polar residues" evidence="7">
    <location>
        <begin position="439"/>
        <end position="450"/>
    </location>
</feature>
<dbReference type="Proteomes" id="UP000675881">
    <property type="component" value="Chromosome 6"/>
</dbReference>
<feature type="compositionally biased region" description="Polar residues" evidence="7">
    <location>
        <begin position="824"/>
        <end position="837"/>
    </location>
</feature>